<keyword evidence="5" id="KW-0063">Aspartyl esterase</keyword>
<feature type="chain" id="PRO_5022726003" description="pectinesterase" evidence="6">
    <location>
        <begin position="24"/>
        <end position="323"/>
    </location>
</feature>
<dbReference type="Pfam" id="PF01095">
    <property type="entry name" value="Pectinesterase"/>
    <property type="match status" value="1"/>
</dbReference>
<dbReference type="PANTHER" id="PTHR31321:SF120">
    <property type="entry name" value="PECTINESTERASE 52-RELATED"/>
    <property type="match status" value="1"/>
</dbReference>
<dbReference type="EC" id="3.1.1.11" evidence="3"/>
<reference evidence="8 9" key="1">
    <citation type="submission" date="2019-06" db="EMBL/GenBank/DDBJ databases">
        <title>WGS assembly of Gossypium darwinii.</title>
        <authorList>
            <person name="Chen Z.J."/>
            <person name="Sreedasyam A."/>
            <person name="Ando A."/>
            <person name="Song Q."/>
            <person name="De L."/>
            <person name="Hulse-Kemp A."/>
            <person name="Ding M."/>
            <person name="Ye W."/>
            <person name="Kirkbride R."/>
            <person name="Jenkins J."/>
            <person name="Plott C."/>
            <person name="Lovell J."/>
            <person name="Lin Y.-M."/>
            <person name="Vaughn R."/>
            <person name="Liu B."/>
            <person name="Li W."/>
            <person name="Simpson S."/>
            <person name="Scheffler B."/>
            <person name="Saski C."/>
            <person name="Grover C."/>
            <person name="Hu G."/>
            <person name="Conover J."/>
            <person name="Carlson J."/>
            <person name="Shu S."/>
            <person name="Boston L."/>
            <person name="Williams M."/>
            <person name="Peterson D."/>
            <person name="Mcgee K."/>
            <person name="Jones D."/>
            <person name="Wendel J."/>
            <person name="Stelly D."/>
            <person name="Grimwood J."/>
            <person name="Schmutz J."/>
        </authorList>
    </citation>
    <scope>NUCLEOTIDE SEQUENCE [LARGE SCALE GENOMIC DNA]</scope>
    <source>
        <strain evidence="8">1808015.09</strain>
    </source>
</reference>
<dbReference type="InterPro" id="IPR012334">
    <property type="entry name" value="Pectin_lyas_fold"/>
</dbReference>
<evidence type="ECO:0000256" key="2">
    <source>
        <dbReference type="ARBA" id="ARBA00008891"/>
    </source>
</evidence>
<dbReference type="GO" id="GO:0045490">
    <property type="term" value="P:pectin catabolic process"/>
    <property type="evidence" value="ECO:0007669"/>
    <property type="project" value="UniProtKB-UniPathway"/>
</dbReference>
<feature type="domain" description="Pectinesterase catalytic" evidence="7">
    <location>
        <begin position="181"/>
        <end position="313"/>
    </location>
</feature>
<accession>A0A5D2DZ92</accession>
<dbReference type="UniPathway" id="UPA00545">
    <property type="reaction ID" value="UER00823"/>
</dbReference>
<evidence type="ECO:0000256" key="3">
    <source>
        <dbReference type="ARBA" id="ARBA00013229"/>
    </source>
</evidence>
<dbReference type="InterPro" id="IPR011050">
    <property type="entry name" value="Pectin_lyase_fold/virulence"/>
</dbReference>
<evidence type="ECO:0000313" key="8">
    <source>
        <dbReference type="EMBL" id="TYG86454.1"/>
    </source>
</evidence>
<dbReference type="InterPro" id="IPR000070">
    <property type="entry name" value="Pectinesterase_cat"/>
</dbReference>
<keyword evidence="9" id="KW-1185">Reference proteome</keyword>
<feature type="signal peptide" evidence="6">
    <location>
        <begin position="1"/>
        <end position="23"/>
    </location>
</feature>
<comment type="pathway">
    <text evidence="1">Glycan metabolism; pectin degradation; 2-dehydro-3-deoxy-D-gluconate from pectin: step 1/5.</text>
</comment>
<evidence type="ECO:0000256" key="6">
    <source>
        <dbReference type="SAM" id="SignalP"/>
    </source>
</evidence>
<protein>
    <recommendedName>
        <fullName evidence="3">pectinesterase</fullName>
        <ecNumber evidence="3">3.1.1.11</ecNumber>
    </recommendedName>
</protein>
<proteinExistence type="inferred from homology"/>
<dbReference type="PANTHER" id="PTHR31321">
    <property type="entry name" value="ACYL-COA THIOESTER HYDROLASE YBHC-RELATED"/>
    <property type="match status" value="1"/>
</dbReference>
<dbReference type="EMBL" id="CM017700">
    <property type="protein sequence ID" value="TYG86454.1"/>
    <property type="molecule type" value="Genomic_DNA"/>
</dbReference>
<dbReference type="SUPFAM" id="SSF51126">
    <property type="entry name" value="Pectin lyase-like"/>
    <property type="match status" value="1"/>
</dbReference>
<evidence type="ECO:0000256" key="4">
    <source>
        <dbReference type="ARBA" id="ARBA00022801"/>
    </source>
</evidence>
<organism evidence="8 9">
    <name type="scientific">Gossypium darwinii</name>
    <name type="common">Darwin's cotton</name>
    <name type="synonym">Gossypium barbadense var. darwinii</name>
    <dbReference type="NCBI Taxonomy" id="34276"/>
    <lineage>
        <taxon>Eukaryota</taxon>
        <taxon>Viridiplantae</taxon>
        <taxon>Streptophyta</taxon>
        <taxon>Embryophyta</taxon>
        <taxon>Tracheophyta</taxon>
        <taxon>Spermatophyta</taxon>
        <taxon>Magnoliopsida</taxon>
        <taxon>eudicotyledons</taxon>
        <taxon>Gunneridae</taxon>
        <taxon>Pentapetalae</taxon>
        <taxon>rosids</taxon>
        <taxon>malvids</taxon>
        <taxon>Malvales</taxon>
        <taxon>Malvaceae</taxon>
        <taxon>Malvoideae</taxon>
        <taxon>Gossypium</taxon>
    </lineage>
</organism>
<dbReference type="Gene3D" id="2.160.20.10">
    <property type="entry name" value="Single-stranded right-handed beta-helix, Pectin lyase-like"/>
    <property type="match status" value="1"/>
</dbReference>
<keyword evidence="6" id="KW-0732">Signal</keyword>
<dbReference type="GO" id="GO:0030599">
    <property type="term" value="F:pectinesterase activity"/>
    <property type="evidence" value="ECO:0007669"/>
    <property type="project" value="UniProtKB-EC"/>
</dbReference>
<dbReference type="GO" id="GO:0042545">
    <property type="term" value="P:cell wall modification"/>
    <property type="evidence" value="ECO:0007669"/>
    <property type="project" value="InterPro"/>
</dbReference>
<keyword evidence="4" id="KW-0378">Hydrolase</keyword>
<name>A0A5D2DZ92_GOSDA</name>
<dbReference type="Proteomes" id="UP000323506">
    <property type="component" value="Chromosome A13"/>
</dbReference>
<sequence>MQHKVPFLLMLLTLSLRISIANADECTGNGGSQFAYPIVVDKSDGGKFTSVQSAIDSIPEENHQWVKVQINPVVYMEKVTIPKQKPYIFLEGQDRSVTTITFDAHKRTDESATFTSMAENIVAKGITFKNSYNHPLLLKHALSERKVLGVLQAVAARILGDKSPFFECGFLGLQDTLWDAGQSIYQACEINVTAGAFSSQYPYGYITAQGRGSSDDPSGFVFKGGTLFGNVRPYLGRAYGPYSRVIFQETTMNGDVVPQGWDAWKFLGKEENFMYAEVNCKGPGSDTSNRVTWEKKLTPSQLQQFSLSYFIDQDGWISKLPME</sequence>
<gene>
    <name evidence="8" type="ORF">ES288_A13G135300v1</name>
</gene>
<evidence type="ECO:0000313" key="9">
    <source>
        <dbReference type="Proteomes" id="UP000323506"/>
    </source>
</evidence>
<comment type="similarity">
    <text evidence="2">Belongs to the pectinesterase family.</text>
</comment>
<evidence type="ECO:0000259" key="7">
    <source>
        <dbReference type="Pfam" id="PF01095"/>
    </source>
</evidence>
<evidence type="ECO:0000256" key="5">
    <source>
        <dbReference type="ARBA" id="ARBA00023085"/>
    </source>
</evidence>
<evidence type="ECO:0000256" key="1">
    <source>
        <dbReference type="ARBA" id="ARBA00005184"/>
    </source>
</evidence>
<dbReference type="AlphaFoldDB" id="A0A5D2DZ92"/>